<evidence type="ECO:0000313" key="2">
    <source>
        <dbReference type="EMBL" id="AKA73060.1"/>
    </source>
</evidence>
<dbReference type="EMBL" id="CP011056">
    <property type="protein sequence ID" value="AKA75758.1"/>
    <property type="molecule type" value="Genomic_DNA"/>
</dbReference>
<dbReference type="Proteomes" id="UP000278715">
    <property type="component" value="Chromosome"/>
</dbReference>
<reference evidence="18 19" key="4">
    <citation type="journal article" date="2018" name="Proc. Natl. Acad. Sci. U.S.A.">
        <title>Nonmutational mechanism of inheritance in the Archaeon Sulfolobus solfataricus.</title>
        <authorList>
            <person name="Payne S."/>
            <person name="McCarthy S."/>
            <person name="Johnson T."/>
            <person name="North E."/>
            <person name="Blum P."/>
        </authorList>
    </citation>
    <scope>NUCLEOTIDE SEQUENCE [LARGE SCALE GENOMIC DNA]</scope>
    <source>
        <strain evidence="6 18">SARC-H</strain>
        <strain evidence="7 22">SARC-I</strain>
        <strain evidence="9 23">SARC-N</strain>
        <strain evidence="10 24">SARC-O</strain>
        <strain evidence="11 19">SUL120</strain>
        <strain evidence="5 20">SULG</strain>
        <strain evidence="8 21">SULM</strain>
    </source>
</reference>
<dbReference type="EMBL" id="CP050869">
    <property type="protein sequence ID" value="QPG50059.1"/>
    <property type="molecule type" value="Genomic_DNA"/>
</dbReference>
<dbReference type="KEGG" id="ssoa:SULA_0673"/>
<keyword evidence="1" id="KW-0812">Transmembrane</keyword>
<evidence type="ECO:0000313" key="20">
    <source>
        <dbReference type="Proteomes" id="UP000273194"/>
    </source>
</evidence>
<evidence type="ECO:0000313" key="25">
    <source>
        <dbReference type="Proteomes" id="UP000594632"/>
    </source>
</evidence>
<dbReference type="Proteomes" id="UP000594632">
    <property type="component" value="Chromosome"/>
</dbReference>
<dbReference type="Proteomes" id="UP000269431">
    <property type="component" value="Chromosome"/>
</dbReference>
<dbReference type="EMBL" id="CP033235">
    <property type="protein sequence ID" value="AZF67569.1"/>
    <property type="molecule type" value="Genomic_DNA"/>
</dbReference>
<evidence type="ECO:0000313" key="24">
    <source>
        <dbReference type="Proteomes" id="UP000282269"/>
    </source>
</evidence>
<dbReference type="EMBL" id="LT549890">
    <property type="protein sequence ID" value="SAI86527.1"/>
    <property type="molecule type" value="Genomic_DNA"/>
</dbReference>
<evidence type="ECO:0000313" key="9">
    <source>
        <dbReference type="EMBL" id="AZF78042.1"/>
    </source>
</evidence>
<dbReference type="PATRIC" id="fig|2287.6.peg.700"/>
<dbReference type="Proteomes" id="UP000273443">
    <property type="component" value="Chromosome"/>
</dbReference>
<dbReference type="Proteomes" id="UP000033106">
    <property type="component" value="Chromosome"/>
</dbReference>
<dbReference type="EMBL" id="CP033240">
    <property type="protein sequence ID" value="AZF80646.1"/>
    <property type="molecule type" value="Genomic_DNA"/>
</dbReference>
<name>A0A0E3K832_SACSO</name>
<evidence type="ECO:0000313" key="14">
    <source>
        <dbReference type="Proteomes" id="UP000033057"/>
    </source>
</evidence>
<evidence type="ECO:0000313" key="4">
    <source>
        <dbReference type="EMBL" id="AKA78450.1"/>
    </source>
</evidence>
<dbReference type="EMBL" id="CP011055">
    <property type="protein sequence ID" value="AKA73060.1"/>
    <property type="molecule type" value="Genomic_DNA"/>
</dbReference>
<dbReference type="KEGG" id="ssol:SULB_0675"/>
<dbReference type="EMBL" id="CP011057">
    <property type="protein sequence ID" value="AKA78450.1"/>
    <property type="molecule type" value="Genomic_DNA"/>
</dbReference>
<dbReference type="Proteomes" id="UP000282269">
    <property type="component" value="Chromosome"/>
</dbReference>
<dbReference type="Proteomes" id="UP000076770">
    <property type="component" value="Chromosome i"/>
</dbReference>
<proteinExistence type="predicted"/>
<dbReference type="Proteomes" id="UP000275843">
    <property type="component" value="Chromosome"/>
</dbReference>
<feature type="transmembrane region" description="Helical" evidence="1">
    <location>
        <begin position="100"/>
        <end position="119"/>
    </location>
</feature>
<reference evidence="12 25" key="6">
    <citation type="journal article" date="2020" name="Nat. Commun.">
        <title>The structures of two archaeal type IV pili illuminate evolutionary relationships.</title>
        <authorList>
            <person name="Wang F."/>
            <person name="Baquero D.P."/>
            <person name="Su Z."/>
            <person name="Beltran L.C."/>
            <person name="Prangishvili D."/>
            <person name="Krupovic M."/>
            <person name="Egelman E.H."/>
        </authorList>
    </citation>
    <scope>NUCLEOTIDE SEQUENCE [LARGE SCALE GENOMIC DNA]</scope>
    <source>
        <strain evidence="12 25">POZ149</strain>
    </source>
</reference>
<keyword evidence="1" id="KW-1133">Transmembrane helix</keyword>
<evidence type="ECO:0000313" key="21">
    <source>
        <dbReference type="Proteomes" id="UP000273443"/>
    </source>
</evidence>
<evidence type="ECO:0000313" key="19">
    <source>
        <dbReference type="Proteomes" id="UP000269431"/>
    </source>
</evidence>
<dbReference type="Pfam" id="PF06157">
    <property type="entry name" value="DUF973"/>
    <property type="match status" value="1"/>
</dbReference>
<dbReference type="EMBL" id="CP033237">
    <property type="protein sequence ID" value="AZF72809.1"/>
    <property type="molecule type" value="Genomic_DNA"/>
</dbReference>
<reference evidence="3" key="5">
    <citation type="submission" date="2018-10" db="EMBL/GenBank/DDBJ databases">
        <authorList>
            <person name="McCarthy S."/>
            <person name="Gradnigo J."/>
            <person name="Johnson T."/>
            <person name="Payne S."/>
            <person name="Lipzen A."/>
            <person name="Schackwitz W."/>
            <person name="Martin J."/>
            <person name="Moriyama E."/>
            <person name="Blum P."/>
        </authorList>
    </citation>
    <scope>NUCLEOTIDE SEQUENCE</scope>
    <source>
        <strain evidence="2">SARC-B</strain>
        <strain evidence="3">SARC-C</strain>
        <strain evidence="4">SULA</strain>
    </source>
</reference>
<evidence type="ECO:0000313" key="3">
    <source>
        <dbReference type="EMBL" id="AKA75758.1"/>
    </source>
</evidence>
<protein>
    <submittedName>
        <fullName evidence="3">DUF973 family protein</fullName>
    </submittedName>
</protein>
<evidence type="ECO:0000313" key="7">
    <source>
        <dbReference type="EMBL" id="AZF72809.1"/>
    </source>
</evidence>
<reference evidence="14 15" key="1">
    <citation type="journal article" date="2015" name="Genome Announc.">
        <title>Complete Genome Sequence of Sulfolobus solfataricus Strain 98/2 and Evolved Derivatives.</title>
        <authorList>
            <person name="McCarthy S."/>
            <person name="Gradnigo J."/>
            <person name="Johnson T."/>
            <person name="Payne S."/>
            <person name="Lipzen A."/>
            <person name="Martin J."/>
            <person name="Schackwitz W."/>
            <person name="Moriyama E."/>
            <person name="Blum P."/>
        </authorList>
    </citation>
    <scope>NUCLEOTIDE SEQUENCE [LARGE SCALE GENOMIC DNA]</scope>
    <source>
        <strain evidence="14">98/2 SULC</strain>
        <strain evidence="2">SARC-B</strain>
        <strain evidence="3">SARC-C</strain>
        <strain evidence="4 16">SULA</strain>
        <strain evidence="15">SULB</strain>
    </source>
</reference>
<evidence type="ECO:0000313" key="5">
    <source>
        <dbReference type="EMBL" id="AZF67569.1"/>
    </source>
</evidence>
<evidence type="ECO:0000313" key="23">
    <source>
        <dbReference type="Proteomes" id="UP000278715"/>
    </source>
</evidence>
<dbReference type="EMBL" id="CP033238">
    <property type="protein sequence ID" value="AZF75433.1"/>
    <property type="molecule type" value="Genomic_DNA"/>
</dbReference>
<dbReference type="EMBL" id="CP033239">
    <property type="protein sequence ID" value="AZF78042.1"/>
    <property type="molecule type" value="Genomic_DNA"/>
</dbReference>
<dbReference type="Proteomes" id="UP000033057">
    <property type="component" value="Chromosome"/>
</dbReference>
<evidence type="ECO:0000313" key="10">
    <source>
        <dbReference type="EMBL" id="AZF80646.1"/>
    </source>
</evidence>
<sequence>MPQQNTEILGLEKIKKGVTYFLFYSILDIIVSVGVFITLVSVFHLPLTVNSMLAHYGIYAEIVLVIEAVLLPIFILSFWRIREGFKILATSRKELNKGTLGGTIGVIGYVLVLAGSIALIPVQLQQTVMPIAGRIVIGGYLLSLIGVLLIGLAYMKASNIYNNRTIKEGGTLILAWVLIAFIIGIAHSEPIAIFSEIFISSIGLLSAYLLSSGLGQVLRSKQI</sequence>
<dbReference type="KEGG" id="ssof:SULC_0673"/>
<evidence type="ECO:0000313" key="18">
    <source>
        <dbReference type="Proteomes" id="UP000267993"/>
    </source>
</evidence>
<evidence type="ECO:0000313" key="12">
    <source>
        <dbReference type="EMBL" id="QPG50059.1"/>
    </source>
</evidence>
<evidence type="ECO:0000313" key="15">
    <source>
        <dbReference type="Proteomes" id="UP000033085"/>
    </source>
</evidence>
<dbReference type="EMBL" id="CP033236">
    <property type="protein sequence ID" value="AZF70189.1"/>
    <property type="molecule type" value="Genomic_DNA"/>
</dbReference>
<dbReference type="InterPro" id="IPR009321">
    <property type="entry name" value="DUF973"/>
</dbReference>
<evidence type="ECO:0000256" key="1">
    <source>
        <dbReference type="SAM" id="Phobius"/>
    </source>
</evidence>
<dbReference type="EMBL" id="CP033241">
    <property type="protein sequence ID" value="AZF83253.1"/>
    <property type="molecule type" value="Genomic_DNA"/>
</dbReference>
<dbReference type="Proteomes" id="UP000033085">
    <property type="component" value="Chromosome"/>
</dbReference>
<organism evidence="3 14">
    <name type="scientific">Saccharolobus solfataricus</name>
    <name type="common">Sulfolobus solfataricus</name>
    <dbReference type="NCBI Taxonomy" id="2287"/>
    <lineage>
        <taxon>Archaea</taxon>
        <taxon>Thermoproteota</taxon>
        <taxon>Thermoprotei</taxon>
        <taxon>Sulfolobales</taxon>
        <taxon>Sulfolobaceae</taxon>
        <taxon>Saccharolobus</taxon>
    </lineage>
</organism>
<evidence type="ECO:0000313" key="17">
    <source>
        <dbReference type="Proteomes" id="UP000076770"/>
    </source>
</evidence>
<evidence type="ECO:0000313" key="8">
    <source>
        <dbReference type="EMBL" id="AZF75433.1"/>
    </source>
</evidence>
<evidence type="ECO:0000313" key="11">
    <source>
        <dbReference type="EMBL" id="AZF83253.1"/>
    </source>
</evidence>
<accession>A0A0E3K832</accession>
<evidence type="ECO:0000313" key="13">
    <source>
        <dbReference type="EMBL" id="SAI86527.1"/>
    </source>
</evidence>
<dbReference type="GeneID" id="44128612"/>
<gene>
    <name evidence="12" type="ORF">HFC64_09700</name>
    <name evidence="13" type="ORF">SSOP1_2973</name>
    <name evidence="4" type="ORF">SULA_0673</name>
    <name evidence="2" type="ORF">SULB_0675</name>
    <name evidence="3" type="ORF">SULC_0673</name>
    <name evidence="5" type="ORF">SULG_03435</name>
    <name evidence="6" type="ORF">SULH_03435</name>
    <name evidence="7" type="ORF">SULI_03435</name>
    <name evidence="8" type="ORF">SULM_03435</name>
    <name evidence="9" type="ORF">SULN_03435</name>
    <name evidence="10" type="ORF">SULO_03445</name>
    <name evidence="11" type="ORF">SULZ_03480</name>
</gene>
<dbReference type="GeneID" id="1452904"/>
<feature type="transmembrane region" description="Helical" evidence="1">
    <location>
        <begin position="191"/>
        <end position="211"/>
    </location>
</feature>
<feature type="transmembrane region" description="Helical" evidence="1">
    <location>
        <begin position="56"/>
        <end position="79"/>
    </location>
</feature>
<keyword evidence="1" id="KW-0472">Membrane</keyword>
<dbReference type="Proteomes" id="UP000267993">
    <property type="component" value="Chromosome"/>
</dbReference>
<dbReference type="Proteomes" id="UP000273194">
    <property type="component" value="Chromosome"/>
</dbReference>
<evidence type="ECO:0000313" key="22">
    <source>
        <dbReference type="Proteomes" id="UP000275843"/>
    </source>
</evidence>
<feature type="transmembrane region" description="Helical" evidence="1">
    <location>
        <begin position="21"/>
        <end position="44"/>
    </location>
</feature>
<reference evidence="17" key="2">
    <citation type="submission" date="2016-04" db="EMBL/GenBank/DDBJ databases">
        <authorList>
            <person name="Shah S.A."/>
            <person name="Garrett R.A."/>
        </authorList>
    </citation>
    <scope>NUCLEOTIDE SEQUENCE [LARGE SCALE GENOMIC DNA]</scope>
    <source>
        <strain evidence="17">ATCC 35091 / DSM 1616 / JCM 8930 / NBRC 15331 / P1</strain>
    </source>
</reference>
<reference evidence="13" key="3">
    <citation type="submission" date="2016-04" db="EMBL/GenBank/DDBJ databases">
        <authorList>
            <person name="Evans L.H."/>
            <person name="Alamgir A."/>
            <person name="Owens N."/>
            <person name="Weber N.D."/>
            <person name="Virtaneva K."/>
            <person name="Barbian K."/>
            <person name="Babar A."/>
            <person name="Rosenke K."/>
        </authorList>
    </citation>
    <scope>NUCLEOTIDE SEQUENCE</scope>
    <source>
        <strain evidence="13">P1</strain>
    </source>
</reference>
<dbReference type="OrthoDB" id="379361at2157"/>
<dbReference type="AlphaFoldDB" id="A0A0E3K832"/>
<feature type="transmembrane region" description="Helical" evidence="1">
    <location>
        <begin position="131"/>
        <end position="154"/>
    </location>
</feature>
<dbReference type="RefSeq" id="WP_009989819.1">
    <property type="nucleotide sequence ID" value="NZ_CP011055.2"/>
</dbReference>
<evidence type="ECO:0000313" key="6">
    <source>
        <dbReference type="EMBL" id="AZF70189.1"/>
    </source>
</evidence>
<feature type="transmembrane region" description="Helical" evidence="1">
    <location>
        <begin position="166"/>
        <end position="185"/>
    </location>
</feature>
<evidence type="ECO:0000313" key="16">
    <source>
        <dbReference type="Proteomes" id="UP000033106"/>
    </source>
</evidence>